<dbReference type="GO" id="GO:0005524">
    <property type="term" value="F:ATP binding"/>
    <property type="evidence" value="ECO:0007669"/>
    <property type="project" value="UniProtKB-KW"/>
</dbReference>
<protein>
    <recommendedName>
        <fullName evidence="6">ABC transporter domain-containing protein</fullName>
    </recommendedName>
</protein>
<dbReference type="InterPro" id="IPR017871">
    <property type="entry name" value="ABC_transporter-like_CS"/>
</dbReference>
<organism evidence="7">
    <name type="scientific">marine metagenome</name>
    <dbReference type="NCBI Taxonomy" id="408172"/>
    <lineage>
        <taxon>unclassified sequences</taxon>
        <taxon>metagenomes</taxon>
        <taxon>ecological metagenomes</taxon>
    </lineage>
</organism>
<keyword evidence="4" id="KW-0067">ATP-binding</keyword>
<evidence type="ECO:0000256" key="3">
    <source>
        <dbReference type="ARBA" id="ARBA00022741"/>
    </source>
</evidence>
<dbReference type="PANTHER" id="PTHR43820:SF4">
    <property type="entry name" value="HIGH-AFFINITY BRANCHED-CHAIN AMINO ACID TRANSPORT ATP-BINDING PROTEIN LIVF"/>
    <property type="match status" value="1"/>
</dbReference>
<feature type="domain" description="ABC transporter" evidence="6">
    <location>
        <begin position="2"/>
        <end position="231"/>
    </location>
</feature>
<gene>
    <name evidence="7" type="ORF">METZ01_LOCUS64458</name>
</gene>
<evidence type="ECO:0000256" key="5">
    <source>
        <dbReference type="ARBA" id="ARBA00022970"/>
    </source>
</evidence>
<dbReference type="InterPro" id="IPR003593">
    <property type="entry name" value="AAA+_ATPase"/>
</dbReference>
<evidence type="ECO:0000256" key="2">
    <source>
        <dbReference type="ARBA" id="ARBA00022448"/>
    </source>
</evidence>
<accession>A0A381T788</accession>
<reference evidence="7" key="1">
    <citation type="submission" date="2018-05" db="EMBL/GenBank/DDBJ databases">
        <authorList>
            <person name="Lanie J.A."/>
            <person name="Ng W.-L."/>
            <person name="Kazmierczak K.M."/>
            <person name="Andrzejewski T.M."/>
            <person name="Davidsen T.M."/>
            <person name="Wayne K.J."/>
            <person name="Tettelin H."/>
            <person name="Glass J.I."/>
            <person name="Rusch D."/>
            <person name="Podicherti R."/>
            <person name="Tsui H.-C.T."/>
            <person name="Winkler M.E."/>
        </authorList>
    </citation>
    <scope>NUCLEOTIDE SEQUENCE</scope>
</reference>
<dbReference type="InterPro" id="IPR027417">
    <property type="entry name" value="P-loop_NTPase"/>
</dbReference>
<dbReference type="GO" id="GO:0015658">
    <property type="term" value="F:branched-chain amino acid transmembrane transporter activity"/>
    <property type="evidence" value="ECO:0007669"/>
    <property type="project" value="TreeGrafter"/>
</dbReference>
<keyword evidence="5" id="KW-0029">Amino-acid transport</keyword>
<dbReference type="PROSITE" id="PS00211">
    <property type="entry name" value="ABC_TRANSPORTER_1"/>
    <property type="match status" value="1"/>
</dbReference>
<sequence length="243" mass="27137">MVGVETFYGKIKALHGVSLGVEKGQLVCILGANGSGKTTILKTICGITEPEYGTIHYNDEQIDHKDPEEIIKMGISHVPENRRIFPELTVNENLLMGGFLIKDKDLFAERFEKVTAHFPILSKRGSQQAGTLSGGEQQMLAIARALMLEPKLLLLDEPSLGLSPKLVQEIFTIIQDLHQAGVTILLVEQNVTQALKIADYGYVLTSGKIFLSGTYDELYEEEKVREMYLGEGKYVRRARLWRS</sequence>
<dbReference type="GO" id="GO:0016887">
    <property type="term" value="F:ATP hydrolysis activity"/>
    <property type="evidence" value="ECO:0007669"/>
    <property type="project" value="InterPro"/>
</dbReference>
<evidence type="ECO:0000259" key="6">
    <source>
        <dbReference type="PROSITE" id="PS50893"/>
    </source>
</evidence>
<dbReference type="InterPro" id="IPR003439">
    <property type="entry name" value="ABC_transporter-like_ATP-bd"/>
</dbReference>
<dbReference type="InterPro" id="IPR052156">
    <property type="entry name" value="BCAA_Transport_ATP-bd_LivF"/>
</dbReference>
<dbReference type="PANTHER" id="PTHR43820">
    <property type="entry name" value="HIGH-AFFINITY BRANCHED-CHAIN AMINO ACID TRANSPORT ATP-BINDING PROTEIN LIVF"/>
    <property type="match status" value="1"/>
</dbReference>
<evidence type="ECO:0000313" key="7">
    <source>
        <dbReference type="EMBL" id="SVA11604.1"/>
    </source>
</evidence>
<dbReference type="SUPFAM" id="SSF52540">
    <property type="entry name" value="P-loop containing nucleoside triphosphate hydrolases"/>
    <property type="match status" value="1"/>
</dbReference>
<dbReference type="SMART" id="SM00382">
    <property type="entry name" value="AAA"/>
    <property type="match status" value="1"/>
</dbReference>
<keyword evidence="2" id="KW-0813">Transport</keyword>
<dbReference type="Gene3D" id="3.40.50.300">
    <property type="entry name" value="P-loop containing nucleotide triphosphate hydrolases"/>
    <property type="match status" value="1"/>
</dbReference>
<dbReference type="CDD" id="cd03224">
    <property type="entry name" value="ABC_TM1139_LivF_branched"/>
    <property type="match status" value="1"/>
</dbReference>
<proteinExistence type="inferred from homology"/>
<dbReference type="GO" id="GO:0015807">
    <property type="term" value="P:L-amino acid transport"/>
    <property type="evidence" value="ECO:0007669"/>
    <property type="project" value="TreeGrafter"/>
</dbReference>
<dbReference type="Pfam" id="PF00005">
    <property type="entry name" value="ABC_tran"/>
    <property type="match status" value="1"/>
</dbReference>
<dbReference type="EMBL" id="UINC01004077">
    <property type="protein sequence ID" value="SVA11604.1"/>
    <property type="molecule type" value="Genomic_DNA"/>
</dbReference>
<comment type="similarity">
    <text evidence="1">Belongs to the ABC transporter superfamily.</text>
</comment>
<evidence type="ECO:0000256" key="1">
    <source>
        <dbReference type="ARBA" id="ARBA00005417"/>
    </source>
</evidence>
<evidence type="ECO:0000256" key="4">
    <source>
        <dbReference type="ARBA" id="ARBA00022840"/>
    </source>
</evidence>
<name>A0A381T788_9ZZZZ</name>
<dbReference type="AlphaFoldDB" id="A0A381T788"/>
<keyword evidence="3" id="KW-0547">Nucleotide-binding</keyword>
<dbReference type="PROSITE" id="PS50893">
    <property type="entry name" value="ABC_TRANSPORTER_2"/>
    <property type="match status" value="1"/>
</dbReference>